<protein>
    <submittedName>
        <fullName evidence="1">Uncharacterized protein</fullName>
    </submittedName>
</protein>
<sequence length="141" mass="16094">MDSINVQQLARGHAYPLFYDTLFDDLRQRLTEVTLEAKGAQKGVWETDKTSSGAAWDGGPATMAPIFPKLWRRIDEFTRDETFFDPEQPLAGLKPWIEIVKPERVSVPHQNIFTGFDNLLETTDTTVRMIYEPHEIVVISA</sequence>
<dbReference type="STRING" id="315423.SAMN04488020_1112"/>
<evidence type="ECO:0000313" key="1">
    <source>
        <dbReference type="EMBL" id="SLN62093.1"/>
    </source>
</evidence>
<gene>
    <name evidence="1" type="ORF">PAM7066_03077</name>
</gene>
<dbReference type="AlphaFoldDB" id="A0A1Y5TJU1"/>
<dbReference type="Proteomes" id="UP000193870">
    <property type="component" value="Unassembled WGS sequence"/>
</dbReference>
<evidence type="ECO:0000313" key="2">
    <source>
        <dbReference type="Proteomes" id="UP000193870"/>
    </source>
</evidence>
<proteinExistence type="predicted"/>
<dbReference type="OrthoDB" id="7065322at2"/>
<dbReference type="EMBL" id="FWFV01000010">
    <property type="protein sequence ID" value="SLN62093.1"/>
    <property type="molecule type" value="Genomic_DNA"/>
</dbReference>
<keyword evidence="2" id="KW-1185">Reference proteome</keyword>
<reference evidence="1 2" key="1">
    <citation type="submission" date="2017-03" db="EMBL/GenBank/DDBJ databases">
        <authorList>
            <person name="Afonso C.L."/>
            <person name="Miller P.J."/>
            <person name="Scott M.A."/>
            <person name="Spackman E."/>
            <person name="Goraichik I."/>
            <person name="Dimitrov K.M."/>
            <person name="Suarez D.L."/>
            <person name="Swayne D.E."/>
        </authorList>
    </citation>
    <scope>NUCLEOTIDE SEQUENCE [LARGE SCALE GENOMIC DNA]</scope>
    <source>
        <strain evidence="1 2">CECT 7066</strain>
    </source>
</reference>
<organism evidence="1 2">
    <name type="scientific">Palleronia marisminoris</name>
    <dbReference type="NCBI Taxonomy" id="315423"/>
    <lineage>
        <taxon>Bacteria</taxon>
        <taxon>Pseudomonadati</taxon>
        <taxon>Pseudomonadota</taxon>
        <taxon>Alphaproteobacteria</taxon>
        <taxon>Rhodobacterales</taxon>
        <taxon>Roseobacteraceae</taxon>
        <taxon>Palleronia</taxon>
    </lineage>
</organism>
<dbReference type="RefSeq" id="WP_085855070.1">
    <property type="nucleotide sequence ID" value="NZ_FOPF01000011.1"/>
</dbReference>
<accession>A0A1Y5TJU1</accession>
<name>A0A1Y5TJU1_9RHOB</name>